<comment type="caution">
    <text evidence="9">The sequence shown here is derived from an EMBL/GenBank/DDBJ whole genome shotgun (WGS) entry which is preliminary data.</text>
</comment>
<dbReference type="AlphaFoldDB" id="A0AAD9PCI9"/>
<gene>
    <name evidence="9" type="ORF">NP493_36g02007</name>
</gene>
<dbReference type="EMBL" id="JAODUO010000036">
    <property type="protein sequence ID" value="KAK2192228.1"/>
    <property type="molecule type" value="Genomic_DNA"/>
</dbReference>
<dbReference type="EC" id="2.3.1.225" evidence="7"/>
<evidence type="ECO:0000313" key="10">
    <source>
        <dbReference type="Proteomes" id="UP001209878"/>
    </source>
</evidence>
<sequence length="306" mass="35052">MLQPYSMTRYDTTSHSIDPNPAVAILNCAPFWRRFGFRCGRHVWIVKDICGIICCVITYMLILYATFVVMCVIMPTSHGSWLNFVNGLIFYVFAALAFASHVRTVVTDPGAIPRGNATDENIRKLGLRDGQVVFKCPKCVSIKPERAHHCSVCRRCIKKMDHHCPWVNNCVGENNQKYFVLFTMYICLMSFHALYMAINKFITCATSDWRECSNYSAPATTIFLIILLFEALLFAMFTAIMFGTQMSSICSDETGIEQLKSENPTWEKKSWWLSLKAVFGHPFSFKWFSPFHIPVVGKDQVYLYNV</sequence>
<evidence type="ECO:0000259" key="8">
    <source>
        <dbReference type="Pfam" id="PF01529"/>
    </source>
</evidence>
<evidence type="ECO:0000256" key="2">
    <source>
        <dbReference type="ARBA" id="ARBA00022679"/>
    </source>
</evidence>
<evidence type="ECO:0000256" key="7">
    <source>
        <dbReference type="RuleBase" id="RU079119"/>
    </source>
</evidence>
<dbReference type="GO" id="GO:0019706">
    <property type="term" value="F:protein-cysteine S-palmitoyltransferase activity"/>
    <property type="evidence" value="ECO:0007669"/>
    <property type="project" value="UniProtKB-EC"/>
</dbReference>
<name>A0AAD9PCI9_RIDPI</name>
<dbReference type="PROSITE" id="PS50216">
    <property type="entry name" value="DHHC"/>
    <property type="match status" value="1"/>
</dbReference>
<keyword evidence="10" id="KW-1185">Reference proteome</keyword>
<dbReference type="PANTHER" id="PTHR12246">
    <property type="entry name" value="PALMITOYLTRANSFERASE ZDHHC16"/>
    <property type="match status" value="1"/>
</dbReference>
<keyword evidence="5 7" id="KW-0472">Membrane</keyword>
<comment type="domain">
    <text evidence="7">The DHHC domain is required for palmitoyltransferase activity.</text>
</comment>
<feature type="transmembrane region" description="Helical" evidence="7">
    <location>
        <begin position="49"/>
        <end position="75"/>
    </location>
</feature>
<evidence type="ECO:0000256" key="4">
    <source>
        <dbReference type="ARBA" id="ARBA00022989"/>
    </source>
</evidence>
<evidence type="ECO:0000256" key="6">
    <source>
        <dbReference type="ARBA" id="ARBA00023315"/>
    </source>
</evidence>
<dbReference type="InterPro" id="IPR039859">
    <property type="entry name" value="PFA4/ZDH16/20/ERF2-like"/>
</dbReference>
<evidence type="ECO:0000256" key="1">
    <source>
        <dbReference type="ARBA" id="ARBA00004141"/>
    </source>
</evidence>
<proteinExistence type="inferred from homology"/>
<comment type="subcellular location">
    <subcellularLocation>
        <location evidence="1">Membrane</location>
        <topology evidence="1">Multi-pass membrane protein</topology>
    </subcellularLocation>
</comment>
<evidence type="ECO:0000256" key="3">
    <source>
        <dbReference type="ARBA" id="ARBA00022692"/>
    </source>
</evidence>
<accession>A0AAD9PCI9</accession>
<dbReference type="Proteomes" id="UP001209878">
    <property type="component" value="Unassembled WGS sequence"/>
</dbReference>
<comment type="catalytic activity">
    <reaction evidence="7">
        <text>L-cysteinyl-[protein] + hexadecanoyl-CoA = S-hexadecanoyl-L-cysteinyl-[protein] + CoA</text>
        <dbReference type="Rhea" id="RHEA:36683"/>
        <dbReference type="Rhea" id="RHEA-COMP:10131"/>
        <dbReference type="Rhea" id="RHEA-COMP:11032"/>
        <dbReference type="ChEBI" id="CHEBI:29950"/>
        <dbReference type="ChEBI" id="CHEBI:57287"/>
        <dbReference type="ChEBI" id="CHEBI:57379"/>
        <dbReference type="ChEBI" id="CHEBI:74151"/>
        <dbReference type="EC" id="2.3.1.225"/>
    </reaction>
</comment>
<keyword evidence="3 7" id="KW-0812">Transmembrane</keyword>
<dbReference type="Pfam" id="PF01529">
    <property type="entry name" value="DHHC"/>
    <property type="match status" value="1"/>
</dbReference>
<protein>
    <recommendedName>
        <fullName evidence="7">Palmitoyltransferase</fullName>
        <ecNumber evidence="7">2.3.1.225</ecNumber>
    </recommendedName>
</protein>
<dbReference type="GO" id="GO:0016020">
    <property type="term" value="C:membrane"/>
    <property type="evidence" value="ECO:0007669"/>
    <property type="project" value="UniProtKB-SubCell"/>
</dbReference>
<comment type="similarity">
    <text evidence="7">Belongs to the DHHC palmitoyltransferase family.</text>
</comment>
<keyword evidence="4 7" id="KW-1133">Transmembrane helix</keyword>
<keyword evidence="6 7" id="KW-0012">Acyltransferase</keyword>
<keyword evidence="2 7" id="KW-0808">Transferase</keyword>
<feature type="transmembrane region" description="Helical" evidence="7">
    <location>
        <begin position="81"/>
        <end position="99"/>
    </location>
</feature>
<evidence type="ECO:0000256" key="5">
    <source>
        <dbReference type="ARBA" id="ARBA00023136"/>
    </source>
</evidence>
<dbReference type="InterPro" id="IPR001594">
    <property type="entry name" value="Palmitoyltrfase_DHHC"/>
</dbReference>
<feature type="transmembrane region" description="Helical" evidence="7">
    <location>
        <begin position="178"/>
        <end position="198"/>
    </location>
</feature>
<feature type="transmembrane region" description="Helical" evidence="7">
    <location>
        <begin position="218"/>
        <end position="242"/>
    </location>
</feature>
<feature type="domain" description="Palmitoyltransferase DHHC" evidence="8">
    <location>
        <begin position="136"/>
        <end position="261"/>
    </location>
</feature>
<organism evidence="9 10">
    <name type="scientific">Ridgeia piscesae</name>
    <name type="common">Tubeworm</name>
    <dbReference type="NCBI Taxonomy" id="27915"/>
    <lineage>
        <taxon>Eukaryota</taxon>
        <taxon>Metazoa</taxon>
        <taxon>Spiralia</taxon>
        <taxon>Lophotrochozoa</taxon>
        <taxon>Annelida</taxon>
        <taxon>Polychaeta</taxon>
        <taxon>Sedentaria</taxon>
        <taxon>Canalipalpata</taxon>
        <taxon>Sabellida</taxon>
        <taxon>Siboglinidae</taxon>
        <taxon>Ridgeia</taxon>
    </lineage>
</organism>
<evidence type="ECO:0000313" key="9">
    <source>
        <dbReference type="EMBL" id="KAK2192228.1"/>
    </source>
</evidence>
<reference evidence="9" key="1">
    <citation type="journal article" date="2023" name="Mol. Biol. Evol.">
        <title>Third-Generation Sequencing Reveals the Adaptive Role of the Epigenome in Three Deep-Sea Polychaetes.</title>
        <authorList>
            <person name="Perez M."/>
            <person name="Aroh O."/>
            <person name="Sun Y."/>
            <person name="Lan Y."/>
            <person name="Juniper S.K."/>
            <person name="Young C.R."/>
            <person name="Angers B."/>
            <person name="Qian P.Y."/>
        </authorList>
    </citation>
    <scope>NUCLEOTIDE SEQUENCE</scope>
    <source>
        <strain evidence="9">R07B-5</strain>
    </source>
</reference>